<evidence type="ECO:0000313" key="1">
    <source>
        <dbReference type="EMBL" id="JAV55015.1"/>
    </source>
</evidence>
<protein>
    <submittedName>
        <fullName evidence="1">Uncharacterized protein</fullName>
    </submittedName>
</protein>
<organism evidence="1">
    <name type="scientific">Photinus pyralis</name>
    <name type="common">Common eastern firefly</name>
    <name type="synonym">Lampyris pyralis</name>
    <dbReference type="NCBI Taxonomy" id="7054"/>
    <lineage>
        <taxon>Eukaryota</taxon>
        <taxon>Metazoa</taxon>
        <taxon>Ecdysozoa</taxon>
        <taxon>Arthropoda</taxon>
        <taxon>Hexapoda</taxon>
        <taxon>Insecta</taxon>
        <taxon>Pterygota</taxon>
        <taxon>Neoptera</taxon>
        <taxon>Endopterygota</taxon>
        <taxon>Coleoptera</taxon>
        <taxon>Polyphaga</taxon>
        <taxon>Elateriformia</taxon>
        <taxon>Elateroidea</taxon>
        <taxon>Lampyridae</taxon>
        <taxon>Lampyrinae</taxon>
        <taxon>Photinus</taxon>
    </lineage>
</organism>
<dbReference type="EMBL" id="GEZM01096239">
    <property type="protein sequence ID" value="JAV55015.1"/>
    <property type="molecule type" value="Transcribed_RNA"/>
</dbReference>
<proteinExistence type="predicted"/>
<dbReference type="AlphaFoldDB" id="A0A1Y1K5Q6"/>
<accession>A0A1Y1K5Q6</accession>
<name>A0A1Y1K5Q6_PHOPY</name>
<reference evidence="1" key="1">
    <citation type="journal article" date="2016" name="Sci. Rep.">
        <title>Molecular characterization of firefly nuptial gifts: a multi-omics approach sheds light on postcopulatory sexual selection.</title>
        <authorList>
            <person name="Al-Wathiqui N."/>
            <person name="Fallon T.R."/>
            <person name="South A."/>
            <person name="Weng J.K."/>
            <person name="Lewis S.M."/>
        </authorList>
    </citation>
    <scope>NUCLEOTIDE SEQUENCE</scope>
</reference>
<sequence length="131" mass="14914">MEFEVLACKIFVTISYKKMKRCFVQHHFGTEYPGATNISTSIAPDGMFMDLFLRLPTRCCPRCRYFTGKDRSQAVPTSIASYLKRRRFSDTKTEGTSQLCNRQQNLGVSDSAPSSSSFRSIRHRGFTLGSY</sequence>